<dbReference type="InterPro" id="IPR007197">
    <property type="entry name" value="rSAM"/>
</dbReference>
<keyword evidence="13" id="KW-1185">Reference proteome</keyword>
<evidence type="ECO:0000313" key="13">
    <source>
        <dbReference type="Proteomes" id="UP000614058"/>
    </source>
</evidence>
<dbReference type="SMART" id="SM00729">
    <property type="entry name" value="Elp3"/>
    <property type="match status" value="1"/>
</dbReference>
<keyword evidence="8 10" id="KW-0411">Iron-sulfur</keyword>
<protein>
    <recommendedName>
        <fullName evidence="3 10">Heme chaperone HemW</fullName>
    </recommendedName>
</protein>
<dbReference type="Pfam" id="PF04055">
    <property type="entry name" value="Radical_SAM"/>
    <property type="match status" value="1"/>
</dbReference>
<comment type="cofactor">
    <cofactor evidence="1">
        <name>[4Fe-4S] cluster</name>
        <dbReference type="ChEBI" id="CHEBI:49883"/>
    </cofactor>
</comment>
<dbReference type="SFLD" id="SFLDS00029">
    <property type="entry name" value="Radical_SAM"/>
    <property type="match status" value="1"/>
</dbReference>
<dbReference type="PROSITE" id="PS51918">
    <property type="entry name" value="RADICAL_SAM"/>
    <property type="match status" value="1"/>
</dbReference>
<dbReference type="RefSeq" id="WP_200522996.1">
    <property type="nucleotide sequence ID" value="NZ_JAEHNZ010000003.1"/>
</dbReference>
<sequence length="392" mass="43067">MQLTPLFQPTPLTSLPPLSLYIHIPWCIQKCPYCDFNSHKIKTTLDERSYIQALITDLETELPHIWGRPIETIFIGGGTPSVFSAEAIDDLLSGIRARVKIQPEAEITLEANPSTFEREKFHGFKEAGINRLSIGVQSFNDAHLAAIGRIHNAAEAHAAIAAAVQIFERVNIDIMYALPHQTADEAQADAQAAIAHGTSHISAYHLTLEPNTPFGHTPPQGIPDSETAQDIEDTVHAALATAGYAQYETSAFATAPSQRARHNLNYWQFGDYIGIGAGAHGKISYHSHIERTSRSRHPSEYLAAMQTQPENAIRRAPIAAQDLAGEFMMNALRLIDGVPSAFLPERTGINAAQISRAIQTAQQKGLLDGNPLYFRPTPLGQRFLNDLIELFL</sequence>
<keyword evidence="6 10" id="KW-0479">Metal-binding</keyword>
<keyword evidence="10" id="KW-0004">4Fe-4S</keyword>
<dbReference type="PANTHER" id="PTHR13932">
    <property type="entry name" value="COPROPORPHYRINIGEN III OXIDASE"/>
    <property type="match status" value="1"/>
</dbReference>
<keyword evidence="7 10" id="KW-0408">Iron</keyword>
<keyword evidence="5 10" id="KW-0949">S-adenosyl-L-methionine</keyword>
<proteinExistence type="inferred from homology"/>
<dbReference type="SFLD" id="SFLDG01082">
    <property type="entry name" value="B12-binding_domain_containing"/>
    <property type="match status" value="1"/>
</dbReference>
<evidence type="ECO:0000256" key="7">
    <source>
        <dbReference type="ARBA" id="ARBA00023004"/>
    </source>
</evidence>
<evidence type="ECO:0000256" key="5">
    <source>
        <dbReference type="ARBA" id="ARBA00022691"/>
    </source>
</evidence>
<organism evidence="12 13">
    <name type="scientific">Kingella bonacorsii</name>
    <dbReference type="NCBI Taxonomy" id="2796361"/>
    <lineage>
        <taxon>Bacteria</taxon>
        <taxon>Pseudomonadati</taxon>
        <taxon>Pseudomonadota</taxon>
        <taxon>Betaproteobacteria</taxon>
        <taxon>Neisseriales</taxon>
        <taxon>Neisseriaceae</taxon>
        <taxon>Kingella</taxon>
    </lineage>
</organism>
<dbReference type="InterPro" id="IPR034505">
    <property type="entry name" value="Coproporphyrinogen-III_oxidase"/>
</dbReference>
<dbReference type="SUPFAM" id="SSF102114">
    <property type="entry name" value="Radical SAM enzymes"/>
    <property type="match status" value="1"/>
</dbReference>
<reference evidence="12 13" key="1">
    <citation type="journal article" date="2021" name="Pathogens">
        <title>Isolation and Characterization of Kingella bonacorsii sp. nov., A Novel Kingella Species Detected in a Stable Periodontitis Subject.</title>
        <authorList>
            <person name="Antezack A."/>
            <person name="Boxberger M."/>
            <person name="Rolland C."/>
            <person name="Monnet-Corti V."/>
            <person name="La Scola B."/>
        </authorList>
    </citation>
    <scope>NUCLEOTIDE SEQUENCE [LARGE SCALE GENOMIC DNA]</scope>
    <source>
        <strain evidence="12 13">Marseille-Q4569</strain>
    </source>
</reference>
<comment type="caution">
    <text evidence="12">The sequence shown here is derived from an EMBL/GenBank/DDBJ whole genome shotgun (WGS) entry which is preliminary data.</text>
</comment>
<evidence type="ECO:0000256" key="6">
    <source>
        <dbReference type="ARBA" id="ARBA00022723"/>
    </source>
</evidence>
<feature type="domain" description="Radical SAM core" evidence="11">
    <location>
        <begin position="12"/>
        <end position="245"/>
    </location>
</feature>
<dbReference type="Gene3D" id="3.20.20.70">
    <property type="entry name" value="Aldolase class I"/>
    <property type="match status" value="1"/>
</dbReference>
<dbReference type="EMBL" id="JAEHNZ010000003">
    <property type="protein sequence ID" value="MBK0396969.1"/>
    <property type="molecule type" value="Genomic_DNA"/>
</dbReference>
<dbReference type="PANTHER" id="PTHR13932:SF5">
    <property type="entry name" value="RADICAL S-ADENOSYL METHIONINE DOMAIN-CONTAINING PROTEIN 1, MITOCHONDRIAL"/>
    <property type="match status" value="1"/>
</dbReference>
<comment type="function">
    <text evidence="10">Probably acts as a heme chaperone, transferring heme to an unknown acceptor. Binds one molecule of heme per monomer, possibly covalently. Binds 1 [4Fe-4S] cluster. The cluster is coordinated with 3 cysteines and an exchangeable S-adenosyl-L-methionine.</text>
</comment>
<dbReference type="SFLD" id="SFLDF00288">
    <property type="entry name" value="HemN-like__clustered_with_nucl"/>
    <property type="match status" value="1"/>
</dbReference>
<dbReference type="SFLD" id="SFLDF00562">
    <property type="entry name" value="HemN-like__clustered_with_heat"/>
    <property type="match status" value="1"/>
</dbReference>
<evidence type="ECO:0000256" key="8">
    <source>
        <dbReference type="ARBA" id="ARBA00023014"/>
    </source>
</evidence>
<dbReference type="InterPro" id="IPR006638">
    <property type="entry name" value="Elp3/MiaA/NifB-like_rSAM"/>
</dbReference>
<comment type="subcellular location">
    <subcellularLocation>
        <location evidence="10">Cytoplasm</location>
    </subcellularLocation>
</comment>
<comment type="similarity">
    <text evidence="2">Belongs to the anaerobic coproporphyrinogen-III oxidase family. HemW subfamily.</text>
</comment>
<gene>
    <name evidence="12" type="ORF">JDW22_10385</name>
</gene>
<dbReference type="SFLD" id="SFLDG01065">
    <property type="entry name" value="anaerobic_coproporphyrinogen-I"/>
    <property type="match status" value="1"/>
</dbReference>
<keyword evidence="4 10" id="KW-0349">Heme</keyword>
<accession>A0ABS1BUN6</accession>
<evidence type="ECO:0000259" key="11">
    <source>
        <dbReference type="PROSITE" id="PS51918"/>
    </source>
</evidence>
<evidence type="ECO:0000256" key="1">
    <source>
        <dbReference type="ARBA" id="ARBA00001966"/>
    </source>
</evidence>
<dbReference type="InterPro" id="IPR013785">
    <property type="entry name" value="Aldolase_TIM"/>
</dbReference>
<dbReference type="Pfam" id="PF06969">
    <property type="entry name" value="HemN_C"/>
    <property type="match status" value="1"/>
</dbReference>
<evidence type="ECO:0000256" key="9">
    <source>
        <dbReference type="ARBA" id="ARBA00023186"/>
    </source>
</evidence>
<keyword evidence="9 10" id="KW-0143">Chaperone</keyword>
<dbReference type="InterPro" id="IPR004559">
    <property type="entry name" value="HemW-like"/>
</dbReference>
<evidence type="ECO:0000313" key="12">
    <source>
        <dbReference type="EMBL" id="MBK0396969.1"/>
    </source>
</evidence>
<keyword evidence="10" id="KW-0963">Cytoplasm</keyword>
<dbReference type="InterPro" id="IPR010723">
    <property type="entry name" value="HemN_C"/>
</dbReference>
<evidence type="ECO:0000256" key="3">
    <source>
        <dbReference type="ARBA" id="ARBA00017228"/>
    </source>
</evidence>
<dbReference type="InterPro" id="IPR058240">
    <property type="entry name" value="rSAM_sf"/>
</dbReference>
<dbReference type="CDD" id="cd01335">
    <property type="entry name" value="Radical_SAM"/>
    <property type="match status" value="1"/>
</dbReference>
<evidence type="ECO:0000256" key="2">
    <source>
        <dbReference type="ARBA" id="ARBA00006100"/>
    </source>
</evidence>
<name>A0ABS1BUN6_9NEIS</name>
<evidence type="ECO:0000256" key="4">
    <source>
        <dbReference type="ARBA" id="ARBA00022617"/>
    </source>
</evidence>
<dbReference type="Proteomes" id="UP000614058">
    <property type="component" value="Unassembled WGS sequence"/>
</dbReference>
<evidence type="ECO:0000256" key="10">
    <source>
        <dbReference type="RuleBase" id="RU364116"/>
    </source>
</evidence>
<dbReference type="NCBIfam" id="TIGR00539">
    <property type="entry name" value="hemN_rel"/>
    <property type="match status" value="1"/>
</dbReference>